<dbReference type="AlphaFoldDB" id="A0A8I3A6E8"/>
<evidence type="ECO:0008006" key="4">
    <source>
        <dbReference type="Google" id="ProtNLM"/>
    </source>
</evidence>
<feature type="compositionally biased region" description="Polar residues" evidence="1">
    <location>
        <begin position="115"/>
        <end position="133"/>
    </location>
</feature>
<dbReference type="EMBL" id="JAGFBS010000034">
    <property type="protein sequence ID" value="KAG6371465.1"/>
    <property type="molecule type" value="Genomic_DNA"/>
</dbReference>
<keyword evidence="3" id="KW-1185">Reference proteome</keyword>
<dbReference type="InterPro" id="IPR011009">
    <property type="entry name" value="Kinase-like_dom_sf"/>
</dbReference>
<protein>
    <recommendedName>
        <fullName evidence="4">Protein kinase domain-containing protein</fullName>
    </recommendedName>
</protein>
<evidence type="ECO:0000256" key="1">
    <source>
        <dbReference type="SAM" id="MobiDB-lite"/>
    </source>
</evidence>
<dbReference type="Gene3D" id="1.10.510.10">
    <property type="entry name" value="Transferase(Phosphotransferase) domain 1"/>
    <property type="match status" value="1"/>
</dbReference>
<evidence type="ECO:0000313" key="3">
    <source>
        <dbReference type="Proteomes" id="UP000683000"/>
    </source>
</evidence>
<organism evidence="2 3">
    <name type="scientific">Boletus reticuloceps</name>
    <dbReference type="NCBI Taxonomy" id="495285"/>
    <lineage>
        <taxon>Eukaryota</taxon>
        <taxon>Fungi</taxon>
        <taxon>Dikarya</taxon>
        <taxon>Basidiomycota</taxon>
        <taxon>Agaricomycotina</taxon>
        <taxon>Agaricomycetes</taxon>
        <taxon>Agaricomycetidae</taxon>
        <taxon>Boletales</taxon>
        <taxon>Boletineae</taxon>
        <taxon>Boletaceae</taxon>
        <taxon>Boletoideae</taxon>
        <taxon>Boletus</taxon>
    </lineage>
</organism>
<gene>
    <name evidence="2" type="ORF">JVT61DRAFT_9495</name>
</gene>
<feature type="region of interest" description="Disordered" evidence="1">
    <location>
        <begin position="1"/>
        <end position="26"/>
    </location>
</feature>
<reference evidence="2" key="1">
    <citation type="submission" date="2021-03" db="EMBL/GenBank/DDBJ databases">
        <title>Evolutionary innovations through gain and loss of genes in the ectomycorrhizal Boletales.</title>
        <authorList>
            <person name="Wu G."/>
            <person name="Miyauchi S."/>
            <person name="Morin E."/>
            <person name="Yang Z.-L."/>
            <person name="Xu J."/>
            <person name="Martin F.M."/>
        </authorList>
    </citation>
    <scope>NUCLEOTIDE SEQUENCE</scope>
    <source>
        <strain evidence="2">BR01</strain>
    </source>
</reference>
<sequence>MRVEDEDEEVDDQCGTRGWTAPEVEKRHSPIKADRWACGRVLLSLLGRFGKEDESLRVFAKDLMALNPKQRPSLIEWGRYSAPLFSDAGNIGDYDARKALRPRRDRMEVDGEITKSPNVKKQRLESGQSSTGS</sequence>
<accession>A0A8I3A6E8</accession>
<feature type="region of interest" description="Disordered" evidence="1">
    <location>
        <begin position="102"/>
        <end position="133"/>
    </location>
</feature>
<proteinExistence type="predicted"/>
<evidence type="ECO:0000313" key="2">
    <source>
        <dbReference type="EMBL" id="KAG6371465.1"/>
    </source>
</evidence>
<feature type="compositionally biased region" description="Acidic residues" evidence="1">
    <location>
        <begin position="1"/>
        <end position="12"/>
    </location>
</feature>
<name>A0A8I3A6E8_9AGAM</name>
<comment type="caution">
    <text evidence="2">The sequence shown here is derived from an EMBL/GenBank/DDBJ whole genome shotgun (WGS) entry which is preliminary data.</text>
</comment>
<dbReference type="SUPFAM" id="SSF56112">
    <property type="entry name" value="Protein kinase-like (PK-like)"/>
    <property type="match status" value="1"/>
</dbReference>
<dbReference type="Proteomes" id="UP000683000">
    <property type="component" value="Unassembled WGS sequence"/>
</dbReference>
<dbReference type="OrthoDB" id="4062651at2759"/>